<evidence type="ECO:0000259" key="3">
    <source>
        <dbReference type="PROSITE" id="PS50097"/>
    </source>
</evidence>
<dbReference type="InterPro" id="IPR000210">
    <property type="entry name" value="BTB/POZ_dom"/>
</dbReference>
<evidence type="ECO:0000256" key="2">
    <source>
        <dbReference type="SAM" id="MobiDB-lite"/>
    </source>
</evidence>
<dbReference type="Gene3D" id="3.30.710.10">
    <property type="entry name" value="Potassium Channel Kv1.1, Chain A"/>
    <property type="match status" value="1"/>
</dbReference>
<dbReference type="EMBL" id="MK072142">
    <property type="protein sequence ID" value="AYV79375.1"/>
    <property type="molecule type" value="Genomic_DNA"/>
</dbReference>
<accession>A0A3G4ZWV9</accession>
<organism evidence="4">
    <name type="scientific">Faunusvirus sp</name>
    <dbReference type="NCBI Taxonomy" id="2487766"/>
    <lineage>
        <taxon>Viruses</taxon>
        <taxon>Varidnaviria</taxon>
        <taxon>Bamfordvirae</taxon>
        <taxon>Nucleocytoviricota</taxon>
        <taxon>Megaviricetes</taxon>
        <taxon>Imitervirales</taxon>
        <taxon>Mimiviridae</taxon>
    </lineage>
</organism>
<evidence type="ECO:0000256" key="1">
    <source>
        <dbReference type="ARBA" id="ARBA00006497"/>
    </source>
</evidence>
<dbReference type="SMART" id="SM00225">
    <property type="entry name" value="BTB"/>
    <property type="match status" value="1"/>
</dbReference>
<proteinExistence type="inferred from homology"/>
<evidence type="ECO:0000313" key="4">
    <source>
        <dbReference type="EMBL" id="AYV79375.1"/>
    </source>
</evidence>
<protein>
    <recommendedName>
        <fullName evidence="3">BTB domain-containing protein</fullName>
    </recommendedName>
</protein>
<name>A0A3G4ZWV9_9VIRU</name>
<feature type="region of interest" description="Disordered" evidence="2">
    <location>
        <begin position="1"/>
        <end position="25"/>
    </location>
</feature>
<dbReference type="Pfam" id="PF00651">
    <property type="entry name" value="BTB"/>
    <property type="match status" value="1"/>
</dbReference>
<reference evidence="4" key="1">
    <citation type="submission" date="2018-10" db="EMBL/GenBank/DDBJ databases">
        <title>Hidden diversity of soil giant viruses.</title>
        <authorList>
            <person name="Schulz F."/>
            <person name="Alteio L."/>
            <person name="Goudeau D."/>
            <person name="Ryan E.M."/>
            <person name="Malmstrom R.R."/>
            <person name="Blanchard J."/>
            <person name="Woyke T."/>
        </authorList>
    </citation>
    <scope>NUCLEOTIDE SEQUENCE</scope>
    <source>
        <strain evidence="4">FNV1</strain>
    </source>
</reference>
<gene>
    <name evidence="4" type="ORF">Faunusvirus11_14</name>
</gene>
<comment type="similarity">
    <text evidence="1">Belongs to the mimivirus BTB/WD family.</text>
</comment>
<dbReference type="SUPFAM" id="SSF54695">
    <property type="entry name" value="POZ domain"/>
    <property type="match status" value="1"/>
</dbReference>
<feature type="compositionally biased region" description="Polar residues" evidence="2">
    <location>
        <begin position="1"/>
        <end position="14"/>
    </location>
</feature>
<feature type="domain" description="BTB" evidence="3">
    <location>
        <begin position="40"/>
        <end position="104"/>
    </location>
</feature>
<dbReference type="CDD" id="cd18186">
    <property type="entry name" value="BTB_POZ_ZBTB_KLHL-like"/>
    <property type="match status" value="1"/>
</dbReference>
<dbReference type="InterPro" id="IPR011333">
    <property type="entry name" value="SKP1/BTB/POZ_sf"/>
</dbReference>
<sequence length="341" mass="39408">MGNTAAKQDASTTLHKIDKSNVPSKTDTQARQALFLSNSGDTAIVLTNNKQITVISYLLAAKSSAFKRILFGDTNESKAHKIDMTSYNSEAVSYLMEYIYCGEIFNIKYANSGLSTNFTSDMDVKNDVKDVKIDTHKDKDIRDVKINTYLELSHLAEIFDVPDLCDYLEPFIIAMSQEKYMEIIKCCTTTVFNKFVTKIYDKCVDRIIEVLKKKCIDIENHAELCCEHYDSTTLDNEYSAYKTNGEYACICHKLKAILQKHNLPLLIVDRGQEAWEIKQYNYKLEGKLDIMTMNTYYCCQHNIDYKTNMENDKKIYEKIYDTLMMLPEGYKDDIMRRIIVQ</sequence>
<dbReference type="PROSITE" id="PS50097">
    <property type="entry name" value="BTB"/>
    <property type="match status" value="1"/>
</dbReference>